<comment type="similarity">
    <text evidence="1">Belongs to the CDPF1 family.</text>
</comment>
<sequence length="161" mass="17594">MECEADHRPLGVFKCQLCALTAPYSYVGQKPPDTQSVVFLEESYVMKDPFTSDKGRFLVLGSQCSLCSRLVCVGPVGEHRCLPLGNSARLGEKERSVKEACQPAWFEDMSAAWAREGAELGTALPSPFRGHQEQHWELEGAGAQPAAARGQGDVRRRPSEG</sequence>
<feature type="compositionally biased region" description="Low complexity" evidence="3">
    <location>
        <begin position="140"/>
        <end position="151"/>
    </location>
</feature>
<feature type="domain" description="Cysteine-rich DPF motif" evidence="4">
    <location>
        <begin position="13"/>
        <end position="75"/>
    </location>
</feature>
<evidence type="ECO:0000313" key="5">
    <source>
        <dbReference type="Proteomes" id="UP001652583"/>
    </source>
</evidence>
<evidence type="ECO:0000256" key="3">
    <source>
        <dbReference type="SAM" id="MobiDB-lite"/>
    </source>
</evidence>
<accession>A0ABM3N7T5</accession>
<dbReference type="PANTHER" id="PTHR31849">
    <property type="entry name" value="CYSTEINE-RICH PDF MOTIF DOMAIN-CONTAINING PROTEIN 1"/>
    <property type="match status" value="1"/>
</dbReference>
<evidence type="ECO:0000256" key="2">
    <source>
        <dbReference type="ARBA" id="ARBA00014801"/>
    </source>
</evidence>
<name>A0ABM3N7T5_ACIJB</name>
<feature type="compositionally biased region" description="Basic and acidic residues" evidence="3">
    <location>
        <begin position="152"/>
        <end position="161"/>
    </location>
</feature>
<dbReference type="InterPro" id="IPR042426">
    <property type="entry name" value="CDPF1"/>
</dbReference>
<dbReference type="PRINTS" id="PR01995">
    <property type="entry name" value="UPF0595"/>
</dbReference>
<proteinExistence type="inferred from homology"/>
<dbReference type="RefSeq" id="XP_053055499.1">
    <property type="nucleotide sequence ID" value="XM_053199524.1"/>
</dbReference>
<dbReference type="Proteomes" id="UP001652583">
    <property type="component" value="Chromosome B4"/>
</dbReference>
<dbReference type="GeneID" id="106967292"/>
<feature type="region of interest" description="Disordered" evidence="3">
    <location>
        <begin position="123"/>
        <end position="161"/>
    </location>
</feature>
<keyword evidence="5" id="KW-1185">Reference proteome</keyword>
<dbReference type="PANTHER" id="PTHR31849:SF1">
    <property type="entry name" value="CYSTEINE-RICH DPF MOTIF DOMAIN-CONTAINING PROTEIN 1"/>
    <property type="match status" value="1"/>
</dbReference>
<protein>
    <recommendedName>
        <fullName evidence="2">Cysteine-rich DPF motif domain-containing protein 1</fullName>
    </recommendedName>
</protein>
<dbReference type="InterPro" id="IPR018785">
    <property type="entry name" value="CDPF1_dom"/>
</dbReference>
<dbReference type="Pfam" id="PF10170">
    <property type="entry name" value="C6_DPF"/>
    <property type="match status" value="1"/>
</dbReference>
<organism evidence="5 6">
    <name type="scientific">Acinonyx jubatus</name>
    <name type="common">Cheetah</name>
    <dbReference type="NCBI Taxonomy" id="32536"/>
    <lineage>
        <taxon>Eukaryota</taxon>
        <taxon>Metazoa</taxon>
        <taxon>Chordata</taxon>
        <taxon>Craniata</taxon>
        <taxon>Vertebrata</taxon>
        <taxon>Euteleostomi</taxon>
        <taxon>Mammalia</taxon>
        <taxon>Eutheria</taxon>
        <taxon>Laurasiatheria</taxon>
        <taxon>Carnivora</taxon>
        <taxon>Feliformia</taxon>
        <taxon>Felidae</taxon>
        <taxon>Felinae</taxon>
        <taxon>Acinonyx</taxon>
    </lineage>
</organism>
<reference evidence="6" key="1">
    <citation type="submission" date="2025-08" db="UniProtKB">
        <authorList>
            <consortium name="RefSeq"/>
        </authorList>
    </citation>
    <scope>IDENTIFICATION</scope>
    <source>
        <tissue evidence="6">Blood</tissue>
    </source>
</reference>
<evidence type="ECO:0000259" key="4">
    <source>
        <dbReference type="Pfam" id="PF10170"/>
    </source>
</evidence>
<evidence type="ECO:0000313" key="6">
    <source>
        <dbReference type="RefSeq" id="XP_053055499.1"/>
    </source>
</evidence>
<gene>
    <name evidence="6" type="primary">CDPF1</name>
</gene>
<evidence type="ECO:0000256" key="1">
    <source>
        <dbReference type="ARBA" id="ARBA00007917"/>
    </source>
</evidence>